<dbReference type="Proteomes" id="UP001597343">
    <property type="component" value="Unassembled WGS sequence"/>
</dbReference>
<dbReference type="InterPro" id="IPR007263">
    <property type="entry name" value="DCC1-like"/>
</dbReference>
<accession>A0ABW4ZUN5</accession>
<reference evidence="2" key="1">
    <citation type="journal article" date="2019" name="Int. J. Syst. Evol. Microbiol.">
        <title>The Global Catalogue of Microorganisms (GCM) 10K type strain sequencing project: providing services to taxonomists for standard genome sequencing and annotation.</title>
        <authorList>
            <consortium name="The Broad Institute Genomics Platform"/>
            <consortium name="The Broad Institute Genome Sequencing Center for Infectious Disease"/>
            <person name="Wu L."/>
            <person name="Ma J."/>
        </authorList>
    </citation>
    <scope>NUCLEOTIDE SEQUENCE [LARGE SCALE GENOMIC DNA]</scope>
    <source>
        <strain evidence="2">CGMCC 1.13574</strain>
    </source>
</reference>
<gene>
    <name evidence="1" type="ORF">ACFSOY_03165</name>
</gene>
<organism evidence="1 2">
    <name type="scientific">Tumebacillus lipolyticus</name>
    <dbReference type="NCBI Taxonomy" id="1280370"/>
    <lineage>
        <taxon>Bacteria</taxon>
        <taxon>Bacillati</taxon>
        <taxon>Bacillota</taxon>
        <taxon>Bacilli</taxon>
        <taxon>Bacillales</taxon>
        <taxon>Alicyclobacillaceae</taxon>
        <taxon>Tumebacillus</taxon>
    </lineage>
</organism>
<comment type="caution">
    <text evidence="1">The sequence shown here is derived from an EMBL/GenBank/DDBJ whole genome shotgun (WGS) entry which is preliminary data.</text>
</comment>
<sequence length="135" mass="15791">MRDSEPLQVIYDGHCALCRASMKRIQAMLGERVSPVDFRSVPPEQIHPELREESCKARMHLLDGEKLYGGAEAMVRILQLHRGYRLIVWLYYLPPIGWLAERMYEYVARNRFRLSKWLGSDVPECTDACSIHRKD</sequence>
<protein>
    <submittedName>
        <fullName evidence="1">Thiol-disulfide oxidoreductase DCC family protein</fullName>
    </submittedName>
</protein>
<name>A0ABW4ZUN5_9BACL</name>
<dbReference type="Pfam" id="PF04134">
    <property type="entry name" value="DCC1-like"/>
    <property type="match status" value="1"/>
</dbReference>
<dbReference type="RefSeq" id="WP_386044071.1">
    <property type="nucleotide sequence ID" value="NZ_JBHUIO010000002.1"/>
</dbReference>
<evidence type="ECO:0000313" key="2">
    <source>
        <dbReference type="Proteomes" id="UP001597343"/>
    </source>
</evidence>
<evidence type="ECO:0000313" key="1">
    <source>
        <dbReference type="EMBL" id="MFD2169019.1"/>
    </source>
</evidence>
<dbReference type="EMBL" id="JBHUIO010000002">
    <property type="protein sequence ID" value="MFD2169019.1"/>
    <property type="molecule type" value="Genomic_DNA"/>
</dbReference>
<keyword evidence="2" id="KW-1185">Reference proteome</keyword>
<proteinExistence type="predicted"/>